<feature type="chain" id="PRO_5046985196" description="Copper oxidase" evidence="2">
    <location>
        <begin position="39"/>
        <end position="102"/>
    </location>
</feature>
<evidence type="ECO:0000313" key="4">
    <source>
        <dbReference type="Proteomes" id="UP001380290"/>
    </source>
</evidence>
<evidence type="ECO:0000313" key="3">
    <source>
        <dbReference type="EMBL" id="MEJ5861831.1"/>
    </source>
</evidence>
<reference evidence="3 4" key="1">
    <citation type="submission" date="2024-02" db="EMBL/GenBank/DDBJ databases">
        <title>Identification of pathogenicity and growth-promoting function of Pseudomonas putida variant.</title>
        <authorList>
            <person name="Sun J."/>
        </authorList>
    </citation>
    <scope>NUCLEOTIDE SEQUENCE [LARGE SCALE GENOMIC DNA]</scope>
    <source>
        <strain evidence="3 4">A03</strain>
    </source>
</reference>
<evidence type="ECO:0000256" key="2">
    <source>
        <dbReference type="SAM" id="SignalP"/>
    </source>
</evidence>
<feature type="signal peptide" evidence="2">
    <location>
        <begin position="1"/>
        <end position="38"/>
    </location>
</feature>
<organism evidence="3 4">
    <name type="scientific">Pseudomonas farsensis</name>
    <dbReference type="NCBI Taxonomy" id="2745492"/>
    <lineage>
        <taxon>Bacteria</taxon>
        <taxon>Pseudomonadati</taxon>
        <taxon>Pseudomonadota</taxon>
        <taxon>Gammaproteobacteria</taxon>
        <taxon>Pseudomonadales</taxon>
        <taxon>Pseudomonadaceae</taxon>
        <taxon>Pseudomonas</taxon>
    </lineage>
</organism>
<protein>
    <recommendedName>
        <fullName evidence="5">Copper oxidase</fullName>
    </recommendedName>
</protein>
<dbReference type="Gene3D" id="3.40.50.880">
    <property type="match status" value="1"/>
</dbReference>
<keyword evidence="2" id="KW-0732">Signal</keyword>
<evidence type="ECO:0000256" key="1">
    <source>
        <dbReference type="SAM" id="Phobius"/>
    </source>
</evidence>
<comment type="caution">
    <text evidence="3">The sequence shown here is derived from an EMBL/GenBank/DDBJ whole genome shotgun (WGS) entry which is preliminary data.</text>
</comment>
<proteinExistence type="predicted"/>
<keyword evidence="1" id="KW-0812">Transmembrane</keyword>
<name>A0ABU8QME8_9PSED</name>
<dbReference type="Proteomes" id="UP001380290">
    <property type="component" value="Unassembled WGS sequence"/>
</dbReference>
<sequence>MVTWQHLEQTAVAQTLNQRRNLLLGALLAPLMSNSTLAASASGSMPHAHAIPSMGSEMDKVKWMGDEQIGMLVYPGMTVMDLIGPHCMFGSLMSAKIYIIAK</sequence>
<keyword evidence="1" id="KW-0472">Membrane</keyword>
<dbReference type="RefSeq" id="WP_339597974.1">
    <property type="nucleotide sequence ID" value="NZ_JBBHLC010000002.1"/>
</dbReference>
<keyword evidence="1" id="KW-1133">Transmembrane helix</keyword>
<accession>A0ABU8QME8</accession>
<gene>
    <name evidence="3" type="ORF">V7S98_01160</name>
</gene>
<evidence type="ECO:0008006" key="5">
    <source>
        <dbReference type="Google" id="ProtNLM"/>
    </source>
</evidence>
<feature type="transmembrane region" description="Helical" evidence="1">
    <location>
        <begin position="82"/>
        <end position="101"/>
    </location>
</feature>
<dbReference type="EMBL" id="JBBHLC010000002">
    <property type="protein sequence ID" value="MEJ5861831.1"/>
    <property type="molecule type" value="Genomic_DNA"/>
</dbReference>
<dbReference type="InterPro" id="IPR029062">
    <property type="entry name" value="Class_I_gatase-like"/>
</dbReference>
<keyword evidence="4" id="KW-1185">Reference proteome</keyword>